<dbReference type="OrthoDB" id="6437652at2759"/>
<dbReference type="AlphaFoldDB" id="A0A4Y2R2A1"/>
<comment type="caution">
    <text evidence="2">The sequence shown here is derived from an EMBL/GenBank/DDBJ whole genome shotgun (WGS) entry which is preliminary data.</text>
</comment>
<dbReference type="InterPro" id="IPR002156">
    <property type="entry name" value="RNaseH_domain"/>
</dbReference>
<dbReference type="InterPro" id="IPR012337">
    <property type="entry name" value="RNaseH-like_sf"/>
</dbReference>
<dbReference type="Gene3D" id="3.30.420.10">
    <property type="entry name" value="Ribonuclease H-like superfamily/Ribonuclease H"/>
    <property type="match status" value="1"/>
</dbReference>
<dbReference type="InterPro" id="IPR036397">
    <property type="entry name" value="RNaseH_sf"/>
</dbReference>
<dbReference type="GO" id="GO:0003676">
    <property type="term" value="F:nucleic acid binding"/>
    <property type="evidence" value="ECO:0007669"/>
    <property type="project" value="InterPro"/>
</dbReference>
<reference evidence="2 3" key="1">
    <citation type="journal article" date="2019" name="Sci. Rep.">
        <title>Orb-weaving spider Araneus ventricosus genome elucidates the spidroin gene catalogue.</title>
        <authorList>
            <person name="Kono N."/>
            <person name="Nakamura H."/>
            <person name="Ohtoshi R."/>
            <person name="Moran D.A.P."/>
            <person name="Shinohara A."/>
            <person name="Yoshida Y."/>
            <person name="Fujiwara M."/>
            <person name="Mori M."/>
            <person name="Tomita M."/>
            <person name="Arakawa K."/>
        </authorList>
    </citation>
    <scope>NUCLEOTIDE SEQUENCE [LARGE SCALE GENOMIC DNA]</scope>
</reference>
<dbReference type="EMBL" id="BGPR01015509">
    <property type="protein sequence ID" value="GBN69539.1"/>
    <property type="molecule type" value="Genomic_DNA"/>
</dbReference>
<dbReference type="Proteomes" id="UP000499080">
    <property type="component" value="Unassembled WGS sequence"/>
</dbReference>
<dbReference type="Pfam" id="PF00075">
    <property type="entry name" value="RNase_H"/>
    <property type="match status" value="1"/>
</dbReference>
<dbReference type="GO" id="GO:0004523">
    <property type="term" value="F:RNA-DNA hybrid ribonuclease activity"/>
    <property type="evidence" value="ECO:0007669"/>
    <property type="project" value="InterPro"/>
</dbReference>
<evidence type="ECO:0000259" key="1">
    <source>
        <dbReference type="PROSITE" id="PS50879"/>
    </source>
</evidence>
<proteinExistence type="predicted"/>
<gene>
    <name evidence="2" type="ORF">AVEN_30179_1</name>
</gene>
<organism evidence="2 3">
    <name type="scientific">Araneus ventricosus</name>
    <name type="common">Orbweaver spider</name>
    <name type="synonym">Epeira ventricosa</name>
    <dbReference type="NCBI Taxonomy" id="182803"/>
    <lineage>
        <taxon>Eukaryota</taxon>
        <taxon>Metazoa</taxon>
        <taxon>Ecdysozoa</taxon>
        <taxon>Arthropoda</taxon>
        <taxon>Chelicerata</taxon>
        <taxon>Arachnida</taxon>
        <taxon>Araneae</taxon>
        <taxon>Araneomorphae</taxon>
        <taxon>Entelegynae</taxon>
        <taxon>Araneoidea</taxon>
        <taxon>Araneidae</taxon>
        <taxon>Araneus</taxon>
    </lineage>
</organism>
<protein>
    <recommendedName>
        <fullName evidence="1">RNase H type-1 domain-containing protein</fullName>
    </recommendedName>
</protein>
<dbReference type="SUPFAM" id="SSF53098">
    <property type="entry name" value="Ribonuclease H-like"/>
    <property type="match status" value="1"/>
</dbReference>
<name>A0A4Y2R2A1_ARAVE</name>
<sequence length="150" mass="16935">MWGEEILYPGRRLNKAQLAAIQFAANWAVSENSKINIYTDSLSSILALQSASSSSNFVNKAKEDLYKVKNLVGLSWVKAQVGIQGNELADQQAKLAITTGEELNIRAPRSYLNRPLKEYIIKEWYGYWNNYNSALGIRVRSFLNTVSPNF</sequence>
<feature type="domain" description="RNase H type-1" evidence="1">
    <location>
        <begin position="1"/>
        <end position="98"/>
    </location>
</feature>
<evidence type="ECO:0000313" key="3">
    <source>
        <dbReference type="Proteomes" id="UP000499080"/>
    </source>
</evidence>
<accession>A0A4Y2R2A1</accession>
<keyword evidence="3" id="KW-1185">Reference proteome</keyword>
<dbReference type="PROSITE" id="PS50879">
    <property type="entry name" value="RNASE_H_1"/>
    <property type="match status" value="1"/>
</dbReference>
<evidence type="ECO:0000313" key="2">
    <source>
        <dbReference type="EMBL" id="GBN69539.1"/>
    </source>
</evidence>